<feature type="transmembrane region" description="Helical" evidence="5">
    <location>
        <begin position="560"/>
        <end position="588"/>
    </location>
</feature>
<feature type="transmembrane region" description="Helical" evidence="5">
    <location>
        <begin position="462"/>
        <end position="484"/>
    </location>
</feature>
<feature type="transmembrane region" description="Helical" evidence="5">
    <location>
        <begin position="496"/>
        <end position="520"/>
    </location>
</feature>
<dbReference type="Gene3D" id="1.10.3720.10">
    <property type="entry name" value="MetI-like"/>
    <property type="match status" value="1"/>
</dbReference>
<feature type="domain" description="ABC transmembrane type-1" evidence="6">
    <location>
        <begin position="456"/>
        <end position="744"/>
    </location>
</feature>
<dbReference type="PANTHER" id="PTHR42727:SF1">
    <property type="entry name" value="PHOSPHATE TRANSPORT SYSTEM PERMEASE"/>
    <property type="match status" value="1"/>
</dbReference>
<dbReference type="PANTHER" id="PTHR42727">
    <property type="entry name" value="PHOSPHATE TRANSPORT SYSTEM PERMEASE PROTEIN"/>
    <property type="match status" value="1"/>
</dbReference>
<dbReference type="EMBL" id="CP073344">
    <property type="protein sequence ID" value="UTW03456.1"/>
    <property type="molecule type" value="Genomic_DNA"/>
</dbReference>
<dbReference type="InterPro" id="IPR036322">
    <property type="entry name" value="WD40_repeat_dom_sf"/>
</dbReference>
<proteinExistence type="inferred from homology"/>
<reference evidence="7" key="1">
    <citation type="submission" date="2021-04" db="EMBL/GenBank/DDBJ databases">
        <title>Oceanospirillales bacteria with DddD are important DMSP degraders in coastal seawater.</title>
        <authorList>
            <person name="Liu J."/>
        </authorList>
    </citation>
    <scope>NUCLEOTIDE SEQUENCE</scope>
    <source>
        <strain evidence="7">GY6</strain>
    </source>
</reference>
<dbReference type="SUPFAM" id="SSF50978">
    <property type="entry name" value="WD40 repeat-like"/>
    <property type="match status" value="1"/>
</dbReference>
<feature type="transmembrane region" description="Helical" evidence="5">
    <location>
        <begin position="526"/>
        <end position="548"/>
    </location>
</feature>
<feature type="transmembrane region" description="Helical" evidence="5">
    <location>
        <begin position="33"/>
        <end position="57"/>
    </location>
</feature>
<evidence type="ECO:0000313" key="7">
    <source>
        <dbReference type="EMBL" id="UTW03456.1"/>
    </source>
</evidence>
<evidence type="ECO:0000256" key="3">
    <source>
        <dbReference type="ARBA" id="ARBA00022989"/>
    </source>
</evidence>
<keyword evidence="2 5" id="KW-0812">Transmembrane</keyword>
<dbReference type="Pfam" id="PF00528">
    <property type="entry name" value="BPD_transp_1"/>
    <property type="match status" value="1"/>
</dbReference>
<keyword evidence="3 5" id="KW-1133">Transmembrane helix</keyword>
<evidence type="ECO:0000259" key="6">
    <source>
        <dbReference type="PROSITE" id="PS50928"/>
    </source>
</evidence>
<name>A0ABY5GX59_9GAMM</name>
<evidence type="ECO:0000256" key="2">
    <source>
        <dbReference type="ARBA" id="ARBA00022692"/>
    </source>
</evidence>
<feature type="transmembrane region" description="Helical" evidence="5">
    <location>
        <begin position="723"/>
        <end position="744"/>
    </location>
</feature>
<dbReference type="CDD" id="cd06261">
    <property type="entry name" value="TM_PBP2"/>
    <property type="match status" value="1"/>
</dbReference>
<evidence type="ECO:0000313" key="8">
    <source>
        <dbReference type="Proteomes" id="UP001059950"/>
    </source>
</evidence>
<keyword evidence="4 5" id="KW-0472">Membrane</keyword>
<dbReference type="InterPro" id="IPR035906">
    <property type="entry name" value="MetI-like_sf"/>
</dbReference>
<dbReference type="SUPFAM" id="SSF161098">
    <property type="entry name" value="MetI-like"/>
    <property type="match status" value="2"/>
</dbReference>
<evidence type="ECO:0000256" key="4">
    <source>
        <dbReference type="ARBA" id="ARBA00023136"/>
    </source>
</evidence>
<keyword evidence="8" id="KW-1185">Reference proteome</keyword>
<evidence type="ECO:0000256" key="1">
    <source>
        <dbReference type="ARBA" id="ARBA00004651"/>
    </source>
</evidence>
<comment type="similarity">
    <text evidence="5">Belongs to the binding-protein-dependent transport system permease family.</text>
</comment>
<gene>
    <name evidence="7" type="ORF">KDX31_19460</name>
</gene>
<sequence length="758" mass="83183">MNIENNSVIPDLDFNSPAARRSRKFRAFKDKTASVGIGLGGVSVIIAILLIFFYLLYEVIPMFRGAEVEPWKHNEQVVEPYAVPGSGQTLYMAMEEQAEIGLRVTDLGELNFFSTLTGELMKTVQAPLPAGTSITSFALASENSHSFALGLSNGQALVFKHEYKSTYPGGERVILPTITYPLGEAPIDVASVALNLLAFNGSEGNFALIGGTQQNMQAVFISQTENLFTGDIELEQTTTALPDLGIKIRKMLMMPDLAWLLVAGESGKMEVINLRDRDAPVITQVLDASSSKITTFDLLLGGNAILIGNEKGQISQWFLVRNDKGEWLMTKIREFETGNSPVIDLAIEHRRKGFVTIDAAGDLRIFNSTANVNVLTQKVAQANASMITLAPRANAALIEEAGKLTLLHIDNEHPEVSWSALWGKVWYEGHEKPKYVWQSSAANNDFEPKYSLMPLAFGTLKAAFYAMLLATPLAICGAIYTAYFMVPSLRRKVKPFIELMEALPTVILGFLAGLWLAPFMEENLPGIFVTLLMLPAAILGFAFCWAQMPKKIRWLVPDGWDALLLIPVIILATWGSIAISPSLELVLFDGNMRHWLTNDLGIAYDQRNAMVIGIAMGFAVIPTIFSITEDAIFAVPKHLSYGSLALGATPWQTLTRVVMPTASPGIFSAVMIGMGRAVGETMIVLMATGNTPIMDVNIFEGMRTLAANIAVEMPEAEVASTHYRILFLAAFVLFMFTFMVNTLAEVIRQRLRNKYGSL</sequence>
<comment type="subcellular location">
    <subcellularLocation>
        <location evidence="1 5">Cell membrane</location>
        <topology evidence="1 5">Multi-pass membrane protein</topology>
    </subcellularLocation>
</comment>
<dbReference type="InterPro" id="IPR000515">
    <property type="entry name" value="MetI-like"/>
</dbReference>
<keyword evidence="5" id="KW-0813">Transport</keyword>
<accession>A0ABY5GX59</accession>
<feature type="transmembrane region" description="Helical" evidence="5">
    <location>
        <begin position="666"/>
        <end position="687"/>
    </location>
</feature>
<dbReference type="Proteomes" id="UP001059950">
    <property type="component" value="Chromosome"/>
</dbReference>
<feature type="transmembrane region" description="Helical" evidence="5">
    <location>
        <begin position="608"/>
        <end position="627"/>
    </location>
</feature>
<organism evidence="7 8">
    <name type="scientific">Amphritea atlantica</name>
    <dbReference type="NCBI Taxonomy" id="355243"/>
    <lineage>
        <taxon>Bacteria</taxon>
        <taxon>Pseudomonadati</taxon>
        <taxon>Pseudomonadota</taxon>
        <taxon>Gammaproteobacteria</taxon>
        <taxon>Oceanospirillales</taxon>
        <taxon>Oceanospirillaceae</taxon>
        <taxon>Amphritea</taxon>
    </lineage>
</organism>
<evidence type="ECO:0000256" key="5">
    <source>
        <dbReference type="RuleBase" id="RU363032"/>
    </source>
</evidence>
<protein>
    <submittedName>
        <fullName evidence="7">ABC transporter permease subunit</fullName>
    </submittedName>
</protein>
<dbReference type="PROSITE" id="PS50928">
    <property type="entry name" value="ABC_TM1"/>
    <property type="match status" value="1"/>
</dbReference>